<dbReference type="SMART" id="SM00357">
    <property type="entry name" value="CSP"/>
    <property type="match status" value="1"/>
</dbReference>
<evidence type="ECO:0008006" key="5">
    <source>
        <dbReference type="Google" id="ProtNLM"/>
    </source>
</evidence>
<dbReference type="Gene3D" id="2.40.50.140">
    <property type="entry name" value="Nucleic acid-binding proteins"/>
    <property type="match status" value="1"/>
</dbReference>
<dbReference type="PROSITE" id="PS50020">
    <property type="entry name" value="WW_DOMAIN_2"/>
    <property type="match status" value="1"/>
</dbReference>
<dbReference type="SUPFAM" id="SSF51045">
    <property type="entry name" value="WW domain"/>
    <property type="match status" value="1"/>
</dbReference>
<dbReference type="CDD" id="cd00201">
    <property type="entry name" value="WW"/>
    <property type="match status" value="1"/>
</dbReference>
<dbReference type="SUPFAM" id="SSF50249">
    <property type="entry name" value="Nucleic acid-binding proteins"/>
    <property type="match status" value="1"/>
</dbReference>
<evidence type="ECO:0000313" key="3">
    <source>
        <dbReference type="EMBL" id="CAK9001157.1"/>
    </source>
</evidence>
<proteinExistence type="predicted"/>
<reference evidence="3 4" key="1">
    <citation type="submission" date="2024-02" db="EMBL/GenBank/DDBJ databases">
        <authorList>
            <person name="Chen Y."/>
            <person name="Shah S."/>
            <person name="Dougan E. K."/>
            <person name="Thang M."/>
            <person name="Chan C."/>
        </authorList>
    </citation>
    <scope>NUCLEOTIDE SEQUENCE [LARGE SCALE GENOMIC DNA]</scope>
</reference>
<dbReference type="InterPro" id="IPR011129">
    <property type="entry name" value="CSD"/>
</dbReference>
<evidence type="ECO:0000313" key="4">
    <source>
        <dbReference type="Proteomes" id="UP001642484"/>
    </source>
</evidence>
<name>A0ABP0IEY9_9DINO</name>
<dbReference type="Pfam" id="PF00313">
    <property type="entry name" value="CSD"/>
    <property type="match status" value="1"/>
</dbReference>
<keyword evidence="4" id="KW-1185">Reference proteome</keyword>
<dbReference type="InterPro" id="IPR001202">
    <property type="entry name" value="WW_dom"/>
</dbReference>
<dbReference type="InterPro" id="IPR002059">
    <property type="entry name" value="CSP_DNA-bd"/>
</dbReference>
<gene>
    <name evidence="3" type="ORF">CCMP2556_LOCUS6336</name>
</gene>
<evidence type="ECO:0000259" key="1">
    <source>
        <dbReference type="PROSITE" id="PS50020"/>
    </source>
</evidence>
<protein>
    <recommendedName>
        <fullName evidence="5">WW domain-containing protein</fullName>
    </recommendedName>
</protein>
<dbReference type="Proteomes" id="UP001642484">
    <property type="component" value="Unassembled WGS sequence"/>
</dbReference>
<dbReference type="PROSITE" id="PS01159">
    <property type="entry name" value="WW_DOMAIN_1"/>
    <property type="match status" value="1"/>
</dbReference>
<comment type="caution">
    <text evidence="3">The sequence shown here is derived from an EMBL/GenBank/DDBJ whole genome shotgun (WGS) entry which is preliminary data.</text>
</comment>
<dbReference type="InterPro" id="IPR012340">
    <property type="entry name" value="NA-bd_OB-fold"/>
</dbReference>
<dbReference type="Gene3D" id="2.20.70.10">
    <property type="match status" value="1"/>
</dbReference>
<sequence length="216" mass="21714">MPTGFVKKLLKEKGFGFLRPDDGGADLFAPLRTFAGDEDTLQEGDRVTFEVEMEERSGKPKAASWSVTSVGAASLLTLPGNPYGAYGVVVGGYGPTPIVTSLDRFSPYAALAGVAAGTEGAATQPAAIPQISALLNPGLALPGLLPGVGGVATLPLSTLAPAVGTAPAGDAAALTAPAAAPVALPAGWETTVDPASGKVYYFNRATQESSWTVPSA</sequence>
<feature type="domain" description="CSD" evidence="2">
    <location>
        <begin position="1"/>
        <end position="67"/>
    </location>
</feature>
<feature type="domain" description="WW" evidence="1">
    <location>
        <begin position="182"/>
        <end position="216"/>
    </location>
</feature>
<dbReference type="PROSITE" id="PS51857">
    <property type="entry name" value="CSD_2"/>
    <property type="match status" value="1"/>
</dbReference>
<evidence type="ECO:0000259" key="2">
    <source>
        <dbReference type="PROSITE" id="PS51857"/>
    </source>
</evidence>
<dbReference type="InterPro" id="IPR036020">
    <property type="entry name" value="WW_dom_sf"/>
</dbReference>
<dbReference type="SMART" id="SM00456">
    <property type="entry name" value="WW"/>
    <property type="match status" value="1"/>
</dbReference>
<accession>A0ABP0IEY9</accession>
<organism evidence="3 4">
    <name type="scientific">Durusdinium trenchii</name>
    <dbReference type="NCBI Taxonomy" id="1381693"/>
    <lineage>
        <taxon>Eukaryota</taxon>
        <taxon>Sar</taxon>
        <taxon>Alveolata</taxon>
        <taxon>Dinophyceae</taxon>
        <taxon>Suessiales</taxon>
        <taxon>Symbiodiniaceae</taxon>
        <taxon>Durusdinium</taxon>
    </lineage>
</organism>
<dbReference type="Pfam" id="PF00397">
    <property type="entry name" value="WW"/>
    <property type="match status" value="1"/>
</dbReference>
<dbReference type="EMBL" id="CAXAMN010002769">
    <property type="protein sequence ID" value="CAK9001157.1"/>
    <property type="molecule type" value="Genomic_DNA"/>
</dbReference>